<evidence type="ECO:0000313" key="2">
    <source>
        <dbReference type="Proteomes" id="UP001438707"/>
    </source>
</evidence>
<reference evidence="1 2" key="1">
    <citation type="journal article" date="2024" name="Nat. Commun.">
        <title>Phylogenomics reveals the evolutionary origins of lichenization in chlorophyte algae.</title>
        <authorList>
            <person name="Puginier C."/>
            <person name="Libourel C."/>
            <person name="Otte J."/>
            <person name="Skaloud P."/>
            <person name="Haon M."/>
            <person name="Grisel S."/>
            <person name="Petersen M."/>
            <person name="Berrin J.G."/>
            <person name="Delaux P.M."/>
            <person name="Dal Grande F."/>
            <person name="Keller J."/>
        </authorList>
    </citation>
    <scope>NUCLEOTIDE SEQUENCE [LARGE SCALE GENOMIC DNA]</scope>
    <source>
        <strain evidence="1 2">SAG 2145</strain>
    </source>
</reference>
<accession>A0AAW1R347</accession>
<name>A0AAW1R347_9CHLO</name>
<organism evidence="1 2">
    <name type="scientific">Apatococcus lobatus</name>
    <dbReference type="NCBI Taxonomy" id="904363"/>
    <lineage>
        <taxon>Eukaryota</taxon>
        <taxon>Viridiplantae</taxon>
        <taxon>Chlorophyta</taxon>
        <taxon>core chlorophytes</taxon>
        <taxon>Trebouxiophyceae</taxon>
        <taxon>Chlorellales</taxon>
        <taxon>Chlorellaceae</taxon>
        <taxon>Apatococcus</taxon>
    </lineage>
</organism>
<sequence length="137" mass="15584">MREHAELMGQLKESFRNDHDVQGVHQVTTAIAKMSEAFAKRQDKASTAVAALTQRLDNNSSTLHIPDEDEMVEQQIPGLRDELSLYAHISKIKWDTSDPDRIAGIFSDPARGKIEKFSLPNELSRVDQIHYIWKVID</sequence>
<evidence type="ECO:0000313" key="1">
    <source>
        <dbReference type="EMBL" id="KAK9828181.1"/>
    </source>
</evidence>
<proteinExistence type="predicted"/>
<evidence type="ECO:0008006" key="3">
    <source>
        <dbReference type="Google" id="ProtNLM"/>
    </source>
</evidence>
<gene>
    <name evidence="1" type="ORF">WJX74_002216</name>
</gene>
<protein>
    <recommendedName>
        <fullName evidence="3">Kinetochore protein Spc24</fullName>
    </recommendedName>
</protein>
<comment type="caution">
    <text evidence="1">The sequence shown here is derived from an EMBL/GenBank/DDBJ whole genome shotgun (WGS) entry which is preliminary data.</text>
</comment>
<keyword evidence="2" id="KW-1185">Reference proteome</keyword>
<dbReference type="Proteomes" id="UP001438707">
    <property type="component" value="Unassembled WGS sequence"/>
</dbReference>
<dbReference type="Gene3D" id="3.30.160.570">
    <property type="entry name" value="Ncd80 complex, Spc24 subunit"/>
    <property type="match status" value="1"/>
</dbReference>
<dbReference type="EMBL" id="JALJOS010000016">
    <property type="protein sequence ID" value="KAK9828181.1"/>
    <property type="molecule type" value="Genomic_DNA"/>
</dbReference>
<dbReference type="AlphaFoldDB" id="A0AAW1R347"/>